<keyword evidence="2 3" id="KW-0186">Copper</keyword>
<evidence type="ECO:0000259" key="6">
    <source>
        <dbReference type="PROSITE" id="PS51352"/>
    </source>
</evidence>
<dbReference type="Gene3D" id="3.40.30.10">
    <property type="entry name" value="Glutaredoxin"/>
    <property type="match status" value="1"/>
</dbReference>
<dbReference type="EMBL" id="CP038437">
    <property type="protein sequence ID" value="QEM83530.1"/>
    <property type="molecule type" value="Genomic_DNA"/>
</dbReference>
<dbReference type="RefSeq" id="WP_149286652.1">
    <property type="nucleotide sequence ID" value="NZ_CP038437.2"/>
</dbReference>
<dbReference type="GO" id="GO:0046872">
    <property type="term" value="F:metal ion binding"/>
    <property type="evidence" value="ECO:0007669"/>
    <property type="project" value="UniProtKB-KW"/>
</dbReference>
<reference evidence="7" key="1">
    <citation type="submission" date="2021-02" db="EMBL/GenBank/DDBJ databases">
        <title>Strain Y2R2, a novel species of the genus Halomonas.</title>
        <authorList>
            <person name="Huang H."/>
        </authorList>
    </citation>
    <scope>NUCLEOTIDE SEQUENCE</scope>
    <source>
        <strain evidence="7">Y2R2</strain>
    </source>
</reference>
<dbReference type="InterPro" id="IPR013766">
    <property type="entry name" value="Thioredoxin_domain"/>
</dbReference>
<evidence type="ECO:0000256" key="4">
    <source>
        <dbReference type="PIRSR" id="PIRSR603782-2"/>
    </source>
</evidence>
<dbReference type="OrthoDB" id="9790194at2"/>
<dbReference type="InterPro" id="IPR003782">
    <property type="entry name" value="SCO1/SenC"/>
</dbReference>
<dbReference type="PANTHER" id="PTHR12151:SF25">
    <property type="entry name" value="LINALOOL DEHYDRATASE_ISOMERASE DOMAIN-CONTAINING PROTEIN"/>
    <property type="match status" value="1"/>
</dbReference>
<dbReference type="PANTHER" id="PTHR12151">
    <property type="entry name" value="ELECTRON TRANSPORT PROTIN SCO1/SENC FAMILY MEMBER"/>
    <property type="match status" value="1"/>
</dbReference>
<proteinExistence type="inferred from homology"/>
<feature type="domain" description="Thioredoxin" evidence="6">
    <location>
        <begin position="32"/>
        <end position="196"/>
    </location>
</feature>
<keyword evidence="4" id="KW-1015">Disulfide bond</keyword>
<dbReference type="PROSITE" id="PS51352">
    <property type="entry name" value="THIOREDOXIN_2"/>
    <property type="match status" value="1"/>
</dbReference>
<gene>
    <name evidence="7" type="ORF">E4T21_19670</name>
</gene>
<keyword evidence="5" id="KW-1133">Transmembrane helix</keyword>
<evidence type="ECO:0000313" key="7">
    <source>
        <dbReference type="EMBL" id="QEM83530.1"/>
    </source>
</evidence>
<keyword evidence="5" id="KW-0472">Membrane</keyword>
<feature type="binding site" evidence="3">
    <location>
        <position position="161"/>
    </location>
    <ligand>
        <name>Cu cation</name>
        <dbReference type="ChEBI" id="CHEBI:23378"/>
    </ligand>
</feature>
<accession>A0A5C1NL57</accession>
<dbReference type="InterPro" id="IPR036249">
    <property type="entry name" value="Thioredoxin-like_sf"/>
</dbReference>
<feature type="binding site" evidence="3">
    <location>
        <position position="70"/>
    </location>
    <ligand>
        <name>Cu cation</name>
        <dbReference type="ChEBI" id="CHEBI:23378"/>
    </ligand>
</feature>
<keyword evidence="3" id="KW-0479">Metal-binding</keyword>
<evidence type="ECO:0000256" key="1">
    <source>
        <dbReference type="ARBA" id="ARBA00010996"/>
    </source>
</evidence>
<organism evidence="7 8">
    <name type="scientific">Halomonas binhaiensis</name>
    <dbReference type="NCBI Taxonomy" id="2562282"/>
    <lineage>
        <taxon>Bacteria</taxon>
        <taxon>Pseudomonadati</taxon>
        <taxon>Pseudomonadota</taxon>
        <taxon>Gammaproteobacteria</taxon>
        <taxon>Oceanospirillales</taxon>
        <taxon>Halomonadaceae</taxon>
        <taxon>Halomonas</taxon>
    </lineage>
</organism>
<dbReference type="CDD" id="cd02968">
    <property type="entry name" value="SCO"/>
    <property type="match status" value="1"/>
</dbReference>
<dbReference type="KEGG" id="hbh:E4T21_19670"/>
<evidence type="ECO:0000256" key="3">
    <source>
        <dbReference type="PIRSR" id="PIRSR603782-1"/>
    </source>
</evidence>
<dbReference type="AlphaFoldDB" id="A0A5C1NL57"/>
<protein>
    <submittedName>
        <fullName evidence="7">SCO family protein</fullName>
    </submittedName>
</protein>
<dbReference type="SUPFAM" id="SSF52833">
    <property type="entry name" value="Thioredoxin-like"/>
    <property type="match status" value="1"/>
</dbReference>
<evidence type="ECO:0000313" key="8">
    <source>
        <dbReference type="Proteomes" id="UP000324285"/>
    </source>
</evidence>
<feature type="transmembrane region" description="Helical" evidence="5">
    <location>
        <begin position="6"/>
        <end position="24"/>
    </location>
</feature>
<name>A0A5C1NL57_9GAMM</name>
<comment type="similarity">
    <text evidence="1">Belongs to the SCO1/2 family.</text>
</comment>
<dbReference type="Pfam" id="PF02630">
    <property type="entry name" value="SCO1-SenC"/>
    <property type="match status" value="1"/>
</dbReference>
<dbReference type="Proteomes" id="UP000324285">
    <property type="component" value="Chromosome"/>
</dbReference>
<feature type="binding site" evidence="3">
    <location>
        <position position="74"/>
    </location>
    <ligand>
        <name>Cu cation</name>
        <dbReference type="ChEBI" id="CHEBI:23378"/>
    </ligand>
</feature>
<keyword evidence="5" id="KW-0812">Transmembrane</keyword>
<keyword evidence="8" id="KW-1185">Reference proteome</keyword>
<evidence type="ECO:0000256" key="2">
    <source>
        <dbReference type="ARBA" id="ARBA00023008"/>
    </source>
</evidence>
<evidence type="ECO:0000256" key="5">
    <source>
        <dbReference type="SAM" id="Phobius"/>
    </source>
</evidence>
<feature type="disulfide bond" description="Redox-active" evidence="4">
    <location>
        <begin position="70"/>
        <end position="74"/>
    </location>
</feature>
<sequence length="198" mass="21749">MNRRYLGVGAGAIVILAAAVLWTLKPWESRSPEGLIAGGPIELASTEGDFSLASLADDQVAVVFFGYTWCPDVCPMSLSVMRQTLDSLPHEQQKRVVPVLISLDPERDSIERLREYLGFFGDGFIGATGNRTQLEDIAGRYDVVWRKVEAEDSEGEYTIDHTAYLYLVDPQGRVLQRVLHSPTPAPLQAALADVLASD</sequence>